<dbReference type="InterPro" id="IPR010987">
    <property type="entry name" value="Glutathione-S-Trfase_C-like"/>
</dbReference>
<comment type="subcellular location">
    <subcellularLocation>
        <location evidence="1">Cytoplasm</location>
        <location evidence="1">Cytosol</location>
    </subcellularLocation>
</comment>
<evidence type="ECO:0000259" key="8">
    <source>
        <dbReference type="PROSITE" id="PS50405"/>
    </source>
</evidence>
<dbReference type="AlphaFoldDB" id="W9S3E0"/>
<evidence type="ECO:0000256" key="1">
    <source>
        <dbReference type="ARBA" id="ARBA00004514"/>
    </source>
</evidence>
<dbReference type="Proteomes" id="UP000030645">
    <property type="component" value="Unassembled WGS sequence"/>
</dbReference>
<protein>
    <recommendedName>
        <fullName evidence="3">glutathione transferase</fullName>
        <ecNumber evidence="3">2.5.1.18</ecNumber>
    </recommendedName>
</protein>
<dbReference type="STRING" id="981085.W9S3E0"/>
<dbReference type="PANTHER" id="PTHR43900">
    <property type="entry name" value="GLUTATHIONE S-TRANSFERASE RHO"/>
    <property type="match status" value="1"/>
</dbReference>
<dbReference type="PROSITE" id="PS50405">
    <property type="entry name" value="GST_CTER"/>
    <property type="match status" value="1"/>
</dbReference>
<dbReference type="InterPro" id="IPR034347">
    <property type="entry name" value="GST_Phi_C"/>
</dbReference>
<dbReference type="OrthoDB" id="422574at2759"/>
<dbReference type="KEGG" id="mnt:21391171"/>
<dbReference type="Gene3D" id="1.20.1050.10">
    <property type="match status" value="1"/>
</dbReference>
<dbReference type="GO" id="GO:0009407">
    <property type="term" value="P:toxin catabolic process"/>
    <property type="evidence" value="ECO:0007669"/>
    <property type="project" value="UniProtKB-ARBA"/>
</dbReference>
<dbReference type="GO" id="GO:0005829">
    <property type="term" value="C:cytosol"/>
    <property type="evidence" value="ECO:0007669"/>
    <property type="project" value="UniProtKB-SubCell"/>
</dbReference>
<keyword evidence="4" id="KW-0963">Cytoplasm</keyword>
<evidence type="ECO:0000313" key="9">
    <source>
        <dbReference type="EMBL" id="EXB86755.1"/>
    </source>
</evidence>
<dbReference type="FunFam" id="1.20.1050.10:FF:000004">
    <property type="entry name" value="Glutathione S-transferase F2"/>
    <property type="match status" value="1"/>
</dbReference>
<dbReference type="Pfam" id="PF00043">
    <property type="entry name" value="GST_C"/>
    <property type="match status" value="1"/>
</dbReference>
<proteinExistence type="inferred from homology"/>
<evidence type="ECO:0000313" key="10">
    <source>
        <dbReference type="Proteomes" id="UP000030645"/>
    </source>
</evidence>
<evidence type="ECO:0000256" key="5">
    <source>
        <dbReference type="ARBA" id="ARBA00022575"/>
    </source>
</evidence>
<accession>W9S3E0</accession>
<comment type="catalytic activity">
    <reaction evidence="7">
        <text>RX + glutathione = an S-substituted glutathione + a halide anion + H(+)</text>
        <dbReference type="Rhea" id="RHEA:16437"/>
        <dbReference type="ChEBI" id="CHEBI:15378"/>
        <dbReference type="ChEBI" id="CHEBI:16042"/>
        <dbReference type="ChEBI" id="CHEBI:17792"/>
        <dbReference type="ChEBI" id="CHEBI:57925"/>
        <dbReference type="ChEBI" id="CHEBI:90779"/>
        <dbReference type="EC" id="2.5.1.18"/>
    </reaction>
</comment>
<organism evidence="9 10">
    <name type="scientific">Morus notabilis</name>
    <dbReference type="NCBI Taxonomy" id="981085"/>
    <lineage>
        <taxon>Eukaryota</taxon>
        <taxon>Viridiplantae</taxon>
        <taxon>Streptophyta</taxon>
        <taxon>Embryophyta</taxon>
        <taxon>Tracheophyta</taxon>
        <taxon>Spermatophyta</taxon>
        <taxon>Magnoliopsida</taxon>
        <taxon>eudicotyledons</taxon>
        <taxon>Gunneridae</taxon>
        <taxon>Pentapetalae</taxon>
        <taxon>rosids</taxon>
        <taxon>fabids</taxon>
        <taxon>Rosales</taxon>
        <taxon>Moraceae</taxon>
        <taxon>Moreae</taxon>
        <taxon>Morus</taxon>
    </lineage>
</organism>
<evidence type="ECO:0000256" key="4">
    <source>
        <dbReference type="ARBA" id="ARBA00022490"/>
    </source>
</evidence>
<dbReference type="CDD" id="cd03187">
    <property type="entry name" value="GST_C_Phi"/>
    <property type="match status" value="1"/>
</dbReference>
<dbReference type="InterPro" id="IPR004046">
    <property type="entry name" value="GST_C"/>
</dbReference>
<dbReference type="GO" id="GO:0004364">
    <property type="term" value="F:glutathione transferase activity"/>
    <property type="evidence" value="ECO:0007669"/>
    <property type="project" value="UniProtKB-EC"/>
</dbReference>
<gene>
    <name evidence="9" type="ORF">L484_007779</name>
</gene>
<dbReference type="EC" id="2.5.1.18" evidence="3"/>
<evidence type="ECO:0000256" key="7">
    <source>
        <dbReference type="ARBA" id="ARBA00047960"/>
    </source>
</evidence>
<keyword evidence="5" id="KW-0216">Detoxification</keyword>
<dbReference type="PANTHER" id="PTHR43900:SF54">
    <property type="entry name" value="GLUTATHIONE S-TRANSFERASE F12"/>
    <property type="match status" value="1"/>
</dbReference>
<dbReference type="GO" id="GO:0006749">
    <property type="term" value="P:glutathione metabolic process"/>
    <property type="evidence" value="ECO:0007669"/>
    <property type="project" value="TreeGrafter"/>
</dbReference>
<keyword evidence="10" id="KW-1185">Reference proteome</keyword>
<dbReference type="InterPro" id="IPR036282">
    <property type="entry name" value="Glutathione-S-Trfase_C_sf"/>
</dbReference>
<keyword evidence="6" id="KW-0808">Transferase</keyword>
<evidence type="ECO:0000256" key="6">
    <source>
        <dbReference type="ARBA" id="ARBA00022679"/>
    </source>
</evidence>
<sequence length="152" mass="17228">MANSDFSGNHKVLRDQVLGATAEERAVVDQWLEVEAHNFNELVYTLVLQIVIMPRMGKKGDLALVHSCEQKLEKVLDVYEQRLAKSGGYLAGDAFTLADLSHLPGIRYLVNEAKMGHLITERKNVIAWWEAISNRPAWKKFMKIAQLILVLK</sequence>
<dbReference type="EMBL" id="KE344920">
    <property type="protein sequence ID" value="EXB86755.1"/>
    <property type="molecule type" value="Genomic_DNA"/>
</dbReference>
<comment type="similarity">
    <text evidence="2">Belongs to the GST superfamily. Phi family.</text>
</comment>
<dbReference type="eggNOG" id="KOG0867">
    <property type="taxonomic scope" value="Eukaryota"/>
</dbReference>
<reference evidence="10" key="1">
    <citation type="submission" date="2013-01" db="EMBL/GenBank/DDBJ databases">
        <title>Draft Genome Sequence of a Mulberry Tree, Morus notabilis C.K. Schneid.</title>
        <authorList>
            <person name="He N."/>
            <person name="Zhao S."/>
        </authorList>
    </citation>
    <scope>NUCLEOTIDE SEQUENCE</scope>
</reference>
<name>W9S3E0_9ROSA</name>
<evidence type="ECO:0000256" key="2">
    <source>
        <dbReference type="ARBA" id="ARBA00010128"/>
    </source>
</evidence>
<dbReference type="SUPFAM" id="SSF47616">
    <property type="entry name" value="GST C-terminal domain-like"/>
    <property type="match status" value="1"/>
</dbReference>
<feature type="domain" description="GST C-terminal" evidence="8">
    <location>
        <begin position="21"/>
        <end position="152"/>
    </location>
</feature>
<dbReference type="GO" id="GO:0043295">
    <property type="term" value="F:glutathione binding"/>
    <property type="evidence" value="ECO:0007669"/>
    <property type="project" value="TreeGrafter"/>
</dbReference>
<evidence type="ECO:0000256" key="3">
    <source>
        <dbReference type="ARBA" id="ARBA00012452"/>
    </source>
</evidence>